<accession>A0ACC3CIJ2</accession>
<protein>
    <submittedName>
        <fullName evidence="1">Uncharacterized protein</fullName>
    </submittedName>
</protein>
<keyword evidence="2" id="KW-1185">Reference proteome</keyword>
<comment type="caution">
    <text evidence="1">The sequence shown here is derived from an EMBL/GenBank/DDBJ whole genome shotgun (WGS) entry which is preliminary data.</text>
</comment>
<name>A0ACC3CIJ2_PYRYE</name>
<sequence length="739" mass="80789">MPQVGDDPAALDRQADERMRSADDLMSLSKATTDPAESRALALAAAQLIGQATELRERSAVARTQGPVCRTLRKLKLLRDPDVQQDRSPPDFRRIFRPHLWRPRVDLGDALSFFWDELVWHVTSSLPVPDPDGGFDSDDGEDAVSPGRLPLLYLMSSFGRGKTLFLREAAQHLHTAGDHEKTTKASRTNFTLFLEHFYADYKLKRFSVSDVYAETRRLTVARANRGTRRDVVVLLVDEIAKLRTGVADDLCEVLGLDINSCIRSECCTLSDAGSRLGLTCCTAMESSLMLAERSASGRPAEPLDRIPPGSVQAQTLRLLDAMRLSAGGDSGVNWQQTGAWRDVVRPDADFMAIALVMMGGVVWRSAELLAIELQQSMHGSVQKMLDRVERKLVVDSNGKDLGFTSLWSKENAVVRDHVLAATFLAEDVSESSLVVDVEDSDELPVKNKDKADPSDLDKMKLTRMEVLARRDKAATEVWKQFKNPALDGLTWGNAVFLGLPFAWTCVEIHSGALYGRPPQSPCFQGRSPLLHKVLVDATVASSGVVFLAGAGEKEQDPLSITLDDLLAGHADEDEMLWTVYKLRKGAASVDGVCFYRALNDVPGVATCGELVAVFIQAKHSIPTATTSVGKKDVEEPLSVISLVDRDADQPPTALFGNETIMAEWQRRSVFLSACMCKVSPSTSELAGPLAAQTVVLGEEDLERLLGGTLFYLARALYLLHPQGPTRSSRPPPPRTAAGA</sequence>
<dbReference type="EMBL" id="CM020620">
    <property type="protein sequence ID" value="KAK1869739.1"/>
    <property type="molecule type" value="Genomic_DNA"/>
</dbReference>
<gene>
    <name evidence="1" type="ORF">I4F81_012205</name>
</gene>
<reference evidence="1" key="1">
    <citation type="submission" date="2019-11" db="EMBL/GenBank/DDBJ databases">
        <title>Nori genome reveals adaptations in red seaweeds to the harsh intertidal environment.</title>
        <authorList>
            <person name="Wang D."/>
            <person name="Mao Y."/>
        </authorList>
    </citation>
    <scope>NUCLEOTIDE SEQUENCE</scope>
    <source>
        <tissue evidence="1">Gametophyte</tissue>
    </source>
</reference>
<organism evidence="1 2">
    <name type="scientific">Pyropia yezoensis</name>
    <name type="common">Susabi-nori</name>
    <name type="synonym">Porphyra yezoensis</name>
    <dbReference type="NCBI Taxonomy" id="2788"/>
    <lineage>
        <taxon>Eukaryota</taxon>
        <taxon>Rhodophyta</taxon>
        <taxon>Bangiophyceae</taxon>
        <taxon>Bangiales</taxon>
        <taxon>Bangiaceae</taxon>
        <taxon>Pyropia</taxon>
    </lineage>
</organism>
<dbReference type="Proteomes" id="UP000798662">
    <property type="component" value="Chromosome 3"/>
</dbReference>
<proteinExistence type="predicted"/>
<evidence type="ECO:0000313" key="2">
    <source>
        <dbReference type="Proteomes" id="UP000798662"/>
    </source>
</evidence>
<evidence type="ECO:0000313" key="1">
    <source>
        <dbReference type="EMBL" id="KAK1869739.1"/>
    </source>
</evidence>